<evidence type="ECO:0000313" key="3">
    <source>
        <dbReference type="EMBL" id="SFR89760.1"/>
    </source>
</evidence>
<dbReference type="EMBL" id="FOZG01000001">
    <property type="protein sequence ID" value="SFR89760.1"/>
    <property type="molecule type" value="Genomic_DNA"/>
</dbReference>
<dbReference type="Gene3D" id="3.40.50.720">
    <property type="entry name" value="NAD(P)-binding Rossmann-like Domain"/>
    <property type="match status" value="1"/>
</dbReference>
<reference evidence="3 4" key="1">
    <citation type="submission" date="2016-10" db="EMBL/GenBank/DDBJ databases">
        <authorList>
            <person name="de Groot N.N."/>
        </authorList>
    </citation>
    <scope>NUCLEOTIDE SEQUENCE [LARGE SCALE GENOMIC DNA]</scope>
    <source>
        <strain evidence="3 4">S5-249</strain>
    </source>
</reference>
<dbReference type="PANTHER" id="PTHR24321:SF15">
    <property type="entry name" value="OXIDOREDUCTASE UCPA"/>
    <property type="match status" value="1"/>
</dbReference>
<dbReference type="Proteomes" id="UP000198824">
    <property type="component" value="Unassembled WGS sequence"/>
</dbReference>
<dbReference type="FunFam" id="3.40.50.720:FF:000084">
    <property type="entry name" value="Short-chain dehydrogenase reductase"/>
    <property type="match status" value="1"/>
</dbReference>
<proteinExistence type="inferred from homology"/>
<protein>
    <submittedName>
        <fullName evidence="3">3alpha(Or 20beta)-hydroxysteroid dehydrogenase</fullName>
    </submittedName>
</protein>
<dbReference type="InterPro" id="IPR036291">
    <property type="entry name" value="NAD(P)-bd_dom_sf"/>
</dbReference>
<dbReference type="PANTHER" id="PTHR24321">
    <property type="entry name" value="DEHYDROGENASES, SHORT CHAIN"/>
    <property type="match status" value="1"/>
</dbReference>
<sequence length="257" mass="26017">MTVPSSLAGRTALVTGAARGIGAAIARSLAARGASVIVADLLEEDGTALAAGLGHGARFARLDVTDEASWRALLAACGRIDALVNNAGILHFATVAETDPAMFRRTLEVNLVGTFLGLHVVGAAMVAQGGGAIVNISSADGLKGGNGLGAYASSKWGVRGLTKVAALEFGPHAVRVNSIHPAGIDTVMANPGRDTPEQAAPRFTDFPLQRMGGPEEVGEVVAFLCSDEASYVTGAEIAVDGGLTAGRYYRALPGAPA</sequence>
<gene>
    <name evidence="3" type="ORF">SAMN05192580_1656</name>
</gene>
<dbReference type="Pfam" id="PF13561">
    <property type="entry name" value="adh_short_C2"/>
    <property type="match status" value="1"/>
</dbReference>
<comment type="similarity">
    <text evidence="1">Belongs to the short-chain dehydrogenases/reductases (SDR) family.</text>
</comment>
<dbReference type="STRING" id="1166337.SAMN05192580_1656"/>
<keyword evidence="4" id="KW-1185">Reference proteome</keyword>
<dbReference type="PROSITE" id="PS00061">
    <property type="entry name" value="ADH_SHORT"/>
    <property type="match status" value="1"/>
</dbReference>
<dbReference type="NCBIfam" id="NF005559">
    <property type="entry name" value="PRK07231.1"/>
    <property type="match status" value="1"/>
</dbReference>
<dbReference type="PRINTS" id="PR00080">
    <property type="entry name" value="SDRFAMILY"/>
</dbReference>
<dbReference type="GO" id="GO:0016491">
    <property type="term" value="F:oxidoreductase activity"/>
    <property type="evidence" value="ECO:0007669"/>
    <property type="project" value="UniProtKB-KW"/>
</dbReference>
<evidence type="ECO:0000313" key="4">
    <source>
        <dbReference type="Proteomes" id="UP000198824"/>
    </source>
</evidence>
<organism evidence="3 4">
    <name type="scientific">Sphingomonas jatrophae</name>
    <dbReference type="NCBI Taxonomy" id="1166337"/>
    <lineage>
        <taxon>Bacteria</taxon>
        <taxon>Pseudomonadati</taxon>
        <taxon>Pseudomonadota</taxon>
        <taxon>Alphaproteobacteria</taxon>
        <taxon>Sphingomonadales</taxon>
        <taxon>Sphingomonadaceae</taxon>
        <taxon>Sphingomonas</taxon>
    </lineage>
</organism>
<name>A0A1I6KFU5_9SPHN</name>
<dbReference type="RefSeq" id="WP_093313159.1">
    <property type="nucleotide sequence ID" value="NZ_FOZG01000001.1"/>
</dbReference>
<dbReference type="OrthoDB" id="5457012at2"/>
<evidence type="ECO:0000256" key="2">
    <source>
        <dbReference type="ARBA" id="ARBA00023002"/>
    </source>
</evidence>
<evidence type="ECO:0000256" key="1">
    <source>
        <dbReference type="ARBA" id="ARBA00006484"/>
    </source>
</evidence>
<accession>A0A1I6KFU5</accession>
<dbReference type="AlphaFoldDB" id="A0A1I6KFU5"/>
<keyword evidence="2" id="KW-0560">Oxidoreductase</keyword>
<dbReference type="InterPro" id="IPR020904">
    <property type="entry name" value="Sc_DH/Rdtase_CS"/>
</dbReference>
<dbReference type="SUPFAM" id="SSF51735">
    <property type="entry name" value="NAD(P)-binding Rossmann-fold domains"/>
    <property type="match status" value="1"/>
</dbReference>
<dbReference type="PRINTS" id="PR00081">
    <property type="entry name" value="GDHRDH"/>
</dbReference>
<dbReference type="InterPro" id="IPR002347">
    <property type="entry name" value="SDR_fam"/>
</dbReference>